<protein>
    <recommendedName>
        <fullName evidence="2">protein-tyrosine-phosphatase</fullName>
        <ecNumber evidence="2">3.1.3.48</ecNumber>
    </recommendedName>
</protein>
<dbReference type="InterPro" id="IPR020422">
    <property type="entry name" value="TYR_PHOSPHATASE_DUAL_dom"/>
</dbReference>
<dbReference type="PROSITE" id="PS50056">
    <property type="entry name" value="TYR_PHOSPHATASE_2"/>
    <property type="match status" value="1"/>
</dbReference>
<feature type="region of interest" description="Disordered" evidence="5">
    <location>
        <begin position="525"/>
        <end position="548"/>
    </location>
</feature>
<keyword evidence="3" id="KW-0378">Hydrolase</keyword>
<gene>
    <name evidence="7" type="ORF">JVT61DRAFT_5754</name>
</gene>
<dbReference type="GO" id="GO:0033550">
    <property type="term" value="F:MAP kinase tyrosine phosphatase activity"/>
    <property type="evidence" value="ECO:0007669"/>
    <property type="project" value="TreeGrafter"/>
</dbReference>
<dbReference type="OrthoDB" id="2017893at2759"/>
<feature type="compositionally biased region" description="Low complexity" evidence="5">
    <location>
        <begin position="1"/>
        <end position="21"/>
    </location>
</feature>
<comment type="caution">
    <text evidence="7">The sequence shown here is derived from an EMBL/GenBank/DDBJ whole genome shotgun (WGS) entry which is preliminary data.</text>
</comment>
<dbReference type="GO" id="GO:0043409">
    <property type="term" value="P:negative regulation of MAPK cascade"/>
    <property type="evidence" value="ECO:0007669"/>
    <property type="project" value="TreeGrafter"/>
</dbReference>
<dbReference type="GO" id="GO:0005737">
    <property type="term" value="C:cytoplasm"/>
    <property type="evidence" value="ECO:0007669"/>
    <property type="project" value="TreeGrafter"/>
</dbReference>
<feature type="region of interest" description="Disordered" evidence="5">
    <location>
        <begin position="1"/>
        <end position="44"/>
    </location>
</feature>
<accession>A0A8I2Z064</accession>
<dbReference type="InterPro" id="IPR000340">
    <property type="entry name" value="Dual-sp_phosphatase_cat-dom"/>
</dbReference>
<dbReference type="AlphaFoldDB" id="A0A8I2Z064"/>
<feature type="region of interest" description="Disordered" evidence="5">
    <location>
        <begin position="344"/>
        <end position="489"/>
    </location>
</feature>
<dbReference type="Proteomes" id="UP000683000">
    <property type="component" value="Unassembled WGS sequence"/>
</dbReference>
<evidence type="ECO:0000313" key="8">
    <source>
        <dbReference type="Proteomes" id="UP000683000"/>
    </source>
</evidence>
<dbReference type="InterPro" id="IPR000387">
    <property type="entry name" value="Tyr_Pase_dom"/>
</dbReference>
<organism evidence="7 8">
    <name type="scientific">Boletus reticuloceps</name>
    <dbReference type="NCBI Taxonomy" id="495285"/>
    <lineage>
        <taxon>Eukaryota</taxon>
        <taxon>Fungi</taxon>
        <taxon>Dikarya</taxon>
        <taxon>Basidiomycota</taxon>
        <taxon>Agaricomycotina</taxon>
        <taxon>Agaricomycetes</taxon>
        <taxon>Agaricomycetidae</taxon>
        <taxon>Boletales</taxon>
        <taxon>Boletineae</taxon>
        <taxon>Boletaceae</taxon>
        <taxon>Boletoideae</taxon>
        <taxon>Boletus</taxon>
    </lineage>
</organism>
<dbReference type="PROSITE" id="PS00383">
    <property type="entry name" value="TYR_PHOSPHATASE_1"/>
    <property type="match status" value="1"/>
</dbReference>
<evidence type="ECO:0000256" key="3">
    <source>
        <dbReference type="ARBA" id="ARBA00022801"/>
    </source>
</evidence>
<dbReference type="EC" id="3.1.3.48" evidence="2"/>
<evidence type="ECO:0000313" key="7">
    <source>
        <dbReference type="EMBL" id="KAG6381344.1"/>
    </source>
</evidence>
<dbReference type="SMART" id="SM00195">
    <property type="entry name" value="DSPc"/>
    <property type="match status" value="1"/>
</dbReference>
<feature type="compositionally biased region" description="Basic residues" evidence="5">
    <location>
        <begin position="451"/>
        <end position="460"/>
    </location>
</feature>
<keyword evidence="8" id="KW-1185">Reference proteome</keyword>
<feature type="compositionally biased region" description="Low complexity" evidence="5">
    <location>
        <begin position="361"/>
        <end position="375"/>
    </location>
</feature>
<keyword evidence="4" id="KW-0904">Protein phosphatase</keyword>
<evidence type="ECO:0000256" key="1">
    <source>
        <dbReference type="ARBA" id="ARBA00008601"/>
    </source>
</evidence>
<name>A0A8I2Z064_9AGAM</name>
<dbReference type="InterPro" id="IPR029021">
    <property type="entry name" value="Prot-tyrosine_phosphatase-like"/>
</dbReference>
<evidence type="ECO:0000256" key="4">
    <source>
        <dbReference type="ARBA" id="ARBA00022912"/>
    </source>
</evidence>
<proteinExistence type="inferred from homology"/>
<comment type="similarity">
    <text evidence="1">Belongs to the protein-tyrosine phosphatase family. Non-receptor class dual specificity subfamily.</text>
</comment>
<sequence length="578" mass="62455">MKNLSINLPSPNPSSLSLLSPVEPPPSAIDPHPPLRPRRPSVLSLPNTSLSTAIHRQDEDGSPTIPMQDNARDWQSLRDHGISAILNVAKEVPSPFDSAIPQPHRPFASAPVPISHTKLSASASSYYPPHPPSGRPAMHYLKLTWSHGQRDLVTHGFPTAMAFVDAALQRNQGVLIHCQCGVSRSATLVIAIVMRAAATRSPNVPPDVWELRGMQAAYSFVKDKSRHVGPNMSPFKAVILLLLHRIMLHSASEEDKEWGRRRNAFAQEDVESIAAQQEARALDRAMEERLVARRPSASSLTSGMGMGSAWRCRYGRKRTGSIASIHTTGSVLSEDLVEADEESDLLGVGGPFDDVLEPRRSPSLSSESPGSPSESNAQTTHRHVARSYTLLSPPPSAPPTKLSFNVSRAPANLNPKIAPGKGRRRPLTLGTLPPVPPSPSTPVAVQENKPSPRRRRHLSSRKLPPPPPLKLQAGPSSIAFPTDSPPSKYSVSALPSQTLFVFPPSPTVTPKTATRTPATMTVTSNVDRNTYPFPSQTTPRVATSRSHGRTRSFIGLGTSVAPTTAYSRVDARGWVGLE</sequence>
<dbReference type="Gene3D" id="3.90.190.10">
    <property type="entry name" value="Protein tyrosine phosphatase superfamily"/>
    <property type="match status" value="1"/>
</dbReference>
<feature type="compositionally biased region" description="Polar residues" evidence="5">
    <location>
        <begin position="525"/>
        <end position="545"/>
    </location>
</feature>
<dbReference type="GO" id="GO:0017017">
    <property type="term" value="F:MAP kinase tyrosine/serine/threonine phosphatase activity"/>
    <property type="evidence" value="ECO:0007669"/>
    <property type="project" value="TreeGrafter"/>
</dbReference>
<dbReference type="GO" id="GO:0008330">
    <property type="term" value="F:protein tyrosine/threonine phosphatase activity"/>
    <property type="evidence" value="ECO:0007669"/>
    <property type="project" value="TreeGrafter"/>
</dbReference>
<reference evidence="7" key="1">
    <citation type="submission" date="2021-03" db="EMBL/GenBank/DDBJ databases">
        <title>Evolutionary innovations through gain and loss of genes in the ectomycorrhizal Boletales.</title>
        <authorList>
            <person name="Wu G."/>
            <person name="Miyauchi S."/>
            <person name="Morin E."/>
            <person name="Yang Z.-L."/>
            <person name="Xu J."/>
            <person name="Martin F.M."/>
        </authorList>
    </citation>
    <scope>NUCLEOTIDE SEQUENCE</scope>
    <source>
        <strain evidence="7">BR01</strain>
    </source>
</reference>
<evidence type="ECO:0000256" key="2">
    <source>
        <dbReference type="ARBA" id="ARBA00013064"/>
    </source>
</evidence>
<evidence type="ECO:0000259" key="6">
    <source>
        <dbReference type="PROSITE" id="PS50056"/>
    </source>
</evidence>
<dbReference type="SUPFAM" id="SSF52799">
    <property type="entry name" value="(Phosphotyrosine protein) phosphatases II"/>
    <property type="match status" value="1"/>
</dbReference>
<dbReference type="EMBL" id="JAGFBS010000002">
    <property type="protein sequence ID" value="KAG6381344.1"/>
    <property type="molecule type" value="Genomic_DNA"/>
</dbReference>
<feature type="domain" description="Tyrosine specific protein phosphatases" evidence="6">
    <location>
        <begin position="155"/>
        <end position="212"/>
    </location>
</feature>
<dbReference type="PANTHER" id="PTHR10159:SF519">
    <property type="entry name" value="DUAL SPECIFICITY PROTEIN PHOSPHATASE MPK3"/>
    <property type="match status" value="1"/>
</dbReference>
<dbReference type="InterPro" id="IPR016130">
    <property type="entry name" value="Tyr_Pase_AS"/>
</dbReference>
<feature type="compositionally biased region" description="Pro residues" evidence="5">
    <location>
        <begin position="22"/>
        <end position="34"/>
    </location>
</feature>
<dbReference type="Pfam" id="PF00782">
    <property type="entry name" value="DSPc"/>
    <property type="match status" value="1"/>
</dbReference>
<evidence type="ECO:0000256" key="5">
    <source>
        <dbReference type="SAM" id="MobiDB-lite"/>
    </source>
</evidence>
<dbReference type="PANTHER" id="PTHR10159">
    <property type="entry name" value="DUAL SPECIFICITY PROTEIN PHOSPHATASE"/>
    <property type="match status" value="1"/>
</dbReference>